<organism evidence="2 3">
    <name type="scientific">Kocuria palustris PEL</name>
    <dbReference type="NCBI Taxonomy" id="1236550"/>
    <lineage>
        <taxon>Bacteria</taxon>
        <taxon>Bacillati</taxon>
        <taxon>Actinomycetota</taxon>
        <taxon>Actinomycetes</taxon>
        <taxon>Micrococcales</taxon>
        <taxon>Micrococcaceae</taxon>
        <taxon>Kocuria</taxon>
    </lineage>
</organism>
<reference evidence="2 3" key="1">
    <citation type="journal article" date="2014" name="Genome Announc.">
        <title>Draft Genome Sequence of Kocuria palustris PEL.</title>
        <authorList>
            <person name="Sharma G."/>
            <person name="Khatri I."/>
            <person name="Subramanian S."/>
        </authorList>
    </citation>
    <scope>NUCLEOTIDE SEQUENCE [LARGE SCALE GENOMIC DNA]</scope>
    <source>
        <strain evidence="2 3">PEL</strain>
    </source>
</reference>
<evidence type="ECO:0008006" key="4">
    <source>
        <dbReference type="Google" id="ProtNLM"/>
    </source>
</evidence>
<keyword evidence="1" id="KW-1133">Transmembrane helix</keyword>
<accession>M2WEW6</accession>
<dbReference type="RefSeq" id="WP_006214256.1">
    <property type="nucleotide sequence ID" value="NZ_ANHZ02000006.1"/>
</dbReference>
<protein>
    <recommendedName>
        <fullName evidence="4">Integral membrane protein</fullName>
    </recommendedName>
</protein>
<proteinExistence type="predicted"/>
<gene>
    <name evidence="2" type="ORF">C884_02233</name>
</gene>
<evidence type="ECO:0000313" key="3">
    <source>
        <dbReference type="Proteomes" id="UP000009877"/>
    </source>
</evidence>
<evidence type="ECO:0000256" key="1">
    <source>
        <dbReference type="SAM" id="Phobius"/>
    </source>
</evidence>
<feature type="transmembrane region" description="Helical" evidence="1">
    <location>
        <begin position="79"/>
        <end position="99"/>
    </location>
</feature>
<keyword evidence="1" id="KW-0472">Membrane</keyword>
<keyword evidence="1" id="KW-0812">Transmembrane</keyword>
<keyword evidence="3" id="KW-1185">Reference proteome</keyword>
<sequence length="151" mass="15553">MIPLRPGARLAAGILLLAIIGIEFGGNYGLSLILDPGETTEFQTTFARAGHGHAGVLAILGLITICLTEQTRYRGAALLLARWSVPVSAILMPAGFFLSSAAPGATEPYGLFSLIYVGAAFLTLGLIMLGIGLLRPGPEPHAAAASARTLA</sequence>
<evidence type="ECO:0000313" key="2">
    <source>
        <dbReference type="EMBL" id="EME37077.1"/>
    </source>
</evidence>
<dbReference type="Proteomes" id="UP000009877">
    <property type="component" value="Unassembled WGS sequence"/>
</dbReference>
<dbReference type="AlphaFoldDB" id="M2WEW6"/>
<comment type="caution">
    <text evidence="2">The sequence shown here is derived from an EMBL/GenBank/DDBJ whole genome shotgun (WGS) entry which is preliminary data.</text>
</comment>
<dbReference type="EMBL" id="ANHZ02000006">
    <property type="protein sequence ID" value="EME37077.1"/>
    <property type="molecule type" value="Genomic_DNA"/>
</dbReference>
<name>M2WEW6_9MICC</name>
<feature type="transmembrane region" description="Helical" evidence="1">
    <location>
        <begin position="49"/>
        <end position="67"/>
    </location>
</feature>
<feature type="transmembrane region" description="Helical" evidence="1">
    <location>
        <begin position="111"/>
        <end position="134"/>
    </location>
</feature>